<dbReference type="EMBL" id="BAABHW010000002">
    <property type="protein sequence ID" value="GAA5073328.1"/>
    <property type="molecule type" value="Genomic_DNA"/>
</dbReference>
<evidence type="ECO:0000313" key="4">
    <source>
        <dbReference type="EMBL" id="GAA5073328.1"/>
    </source>
</evidence>
<dbReference type="Gene3D" id="3.30.1330.60">
    <property type="entry name" value="OmpA-like domain"/>
    <property type="match status" value="1"/>
</dbReference>
<comment type="caution">
    <text evidence="4">The sequence shown here is derived from an EMBL/GenBank/DDBJ whole genome shotgun (WGS) entry which is preliminary data.</text>
</comment>
<evidence type="ECO:0000259" key="3">
    <source>
        <dbReference type="PROSITE" id="PS51123"/>
    </source>
</evidence>
<keyword evidence="2" id="KW-0732">Signal</keyword>
<protein>
    <recommendedName>
        <fullName evidence="3">OmpA-like domain-containing protein</fullName>
    </recommendedName>
</protein>
<sequence>MIAIVSHAIARAAGICAVAASAWIATADRAAAQDTVIVTGRVEPGLWVDPDGCLHWVADGGLEGYMEGRVNPETGMPVCLDVNTCAVSNSDVLFHTDSARLTTSGREQLRQFFSSAGAFAYAIYGHTDSRASDEYNMRLSQRRAAAVANVARSVGGRVAREIGYGERRPVAPNDSAANMQRNRRVEIVCYR</sequence>
<dbReference type="CDD" id="cd07185">
    <property type="entry name" value="OmpA_C-like"/>
    <property type="match status" value="1"/>
</dbReference>
<evidence type="ECO:0000256" key="1">
    <source>
        <dbReference type="PROSITE-ProRule" id="PRU00473"/>
    </source>
</evidence>
<name>A0ABP9LDU7_9RHOB</name>
<dbReference type="SUPFAM" id="SSF103088">
    <property type="entry name" value="OmpA-like"/>
    <property type="match status" value="1"/>
</dbReference>
<reference evidence="5" key="1">
    <citation type="journal article" date="2019" name="Int. J. Syst. Evol. Microbiol.">
        <title>The Global Catalogue of Microorganisms (GCM) 10K type strain sequencing project: providing services to taxonomists for standard genome sequencing and annotation.</title>
        <authorList>
            <consortium name="The Broad Institute Genomics Platform"/>
            <consortium name="The Broad Institute Genome Sequencing Center for Infectious Disease"/>
            <person name="Wu L."/>
            <person name="Ma J."/>
        </authorList>
    </citation>
    <scope>NUCLEOTIDE SEQUENCE [LARGE SCALE GENOMIC DNA]</scope>
    <source>
        <strain evidence="5">JCM 18015</strain>
    </source>
</reference>
<keyword evidence="5" id="KW-1185">Reference proteome</keyword>
<evidence type="ECO:0000256" key="2">
    <source>
        <dbReference type="SAM" id="SignalP"/>
    </source>
</evidence>
<dbReference type="PANTHER" id="PTHR30329">
    <property type="entry name" value="STATOR ELEMENT OF FLAGELLAR MOTOR COMPLEX"/>
    <property type="match status" value="1"/>
</dbReference>
<dbReference type="Pfam" id="PF00691">
    <property type="entry name" value="OmpA"/>
    <property type="match status" value="1"/>
</dbReference>
<dbReference type="InterPro" id="IPR050330">
    <property type="entry name" value="Bact_OuterMem_StrucFunc"/>
</dbReference>
<accession>A0ABP9LDU7</accession>
<dbReference type="PANTHER" id="PTHR30329:SF21">
    <property type="entry name" value="LIPOPROTEIN YIAD-RELATED"/>
    <property type="match status" value="1"/>
</dbReference>
<dbReference type="PROSITE" id="PS51123">
    <property type="entry name" value="OMPA_2"/>
    <property type="match status" value="1"/>
</dbReference>
<keyword evidence="1" id="KW-0472">Membrane</keyword>
<dbReference type="InterPro" id="IPR036737">
    <property type="entry name" value="OmpA-like_sf"/>
</dbReference>
<dbReference type="Proteomes" id="UP001499910">
    <property type="component" value="Unassembled WGS sequence"/>
</dbReference>
<feature type="chain" id="PRO_5045511764" description="OmpA-like domain-containing protein" evidence="2">
    <location>
        <begin position="28"/>
        <end position="191"/>
    </location>
</feature>
<evidence type="ECO:0000313" key="5">
    <source>
        <dbReference type="Proteomes" id="UP001499910"/>
    </source>
</evidence>
<organism evidence="4 5">
    <name type="scientific">[Roseibacterium] beibuensis</name>
    <dbReference type="NCBI Taxonomy" id="1193142"/>
    <lineage>
        <taxon>Bacteria</taxon>
        <taxon>Pseudomonadati</taxon>
        <taxon>Pseudomonadota</taxon>
        <taxon>Alphaproteobacteria</taxon>
        <taxon>Rhodobacterales</taxon>
        <taxon>Roseobacteraceae</taxon>
        <taxon>Roseicyclus</taxon>
    </lineage>
</organism>
<gene>
    <name evidence="4" type="ORF">GCM10023209_19090</name>
</gene>
<feature type="signal peptide" evidence="2">
    <location>
        <begin position="1"/>
        <end position="27"/>
    </location>
</feature>
<proteinExistence type="predicted"/>
<feature type="domain" description="OmpA-like" evidence="3">
    <location>
        <begin position="81"/>
        <end position="191"/>
    </location>
</feature>
<dbReference type="InterPro" id="IPR006665">
    <property type="entry name" value="OmpA-like"/>
</dbReference>